<feature type="compositionally biased region" description="Low complexity" evidence="2">
    <location>
        <begin position="214"/>
        <end position="224"/>
    </location>
</feature>
<evidence type="ECO:0000259" key="5">
    <source>
        <dbReference type="SMART" id="SM00701"/>
    </source>
</evidence>
<dbReference type="PANTHER" id="PTHR11022">
    <property type="entry name" value="PEPTIDOGLYCAN RECOGNITION PROTEIN"/>
    <property type="match status" value="1"/>
</dbReference>
<dbReference type="PANTHER" id="PTHR11022:SF41">
    <property type="entry name" value="PEPTIDOGLYCAN-RECOGNITION PROTEIN LC-RELATED"/>
    <property type="match status" value="1"/>
</dbReference>
<feature type="region of interest" description="Disordered" evidence="2">
    <location>
        <begin position="113"/>
        <end position="141"/>
    </location>
</feature>
<evidence type="ECO:0000256" key="2">
    <source>
        <dbReference type="SAM" id="MobiDB-lite"/>
    </source>
</evidence>
<keyword evidence="3" id="KW-0732">Signal</keyword>
<gene>
    <name evidence="6" type="ORF">OFY01_30045</name>
</gene>
<organism evidence="6 7">
    <name type="scientific">Streptomyces beihaiensis</name>
    <dbReference type="NCBI Taxonomy" id="2984495"/>
    <lineage>
        <taxon>Bacteria</taxon>
        <taxon>Bacillati</taxon>
        <taxon>Actinomycetota</taxon>
        <taxon>Actinomycetes</taxon>
        <taxon>Kitasatosporales</taxon>
        <taxon>Streptomycetaceae</taxon>
        <taxon>Streptomyces</taxon>
    </lineage>
</organism>
<keyword evidence="7" id="KW-1185">Reference proteome</keyword>
<dbReference type="SMART" id="SM00701">
    <property type="entry name" value="PGRP"/>
    <property type="match status" value="1"/>
</dbReference>
<dbReference type="InterPro" id="IPR015510">
    <property type="entry name" value="PGRP"/>
</dbReference>
<protein>
    <submittedName>
        <fullName evidence="6">Peptidoglycan recognition protein</fullName>
    </submittedName>
</protein>
<feature type="region of interest" description="Disordered" evidence="2">
    <location>
        <begin position="154"/>
        <end position="243"/>
    </location>
</feature>
<dbReference type="InterPro" id="IPR002502">
    <property type="entry name" value="Amidase_domain"/>
</dbReference>
<feature type="compositionally biased region" description="Polar residues" evidence="2">
    <location>
        <begin position="231"/>
        <end position="243"/>
    </location>
</feature>
<name>A0ABT3U3L0_9ACTN</name>
<dbReference type="Pfam" id="PF01510">
    <property type="entry name" value="Amidase_2"/>
    <property type="match status" value="1"/>
</dbReference>
<feature type="signal peptide" evidence="3">
    <location>
        <begin position="1"/>
        <end position="31"/>
    </location>
</feature>
<dbReference type="Gene3D" id="3.40.80.10">
    <property type="entry name" value="Peptidoglycan recognition protein-like"/>
    <property type="match status" value="1"/>
</dbReference>
<feature type="chain" id="PRO_5047019262" evidence="3">
    <location>
        <begin position="32"/>
        <end position="490"/>
    </location>
</feature>
<dbReference type="Proteomes" id="UP001163064">
    <property type="component" value="Unassembled WGS sequence"/>
</dbReference>
<evidence type="ECO:0000256" key="3">
    <source>
        <dbReference type="SAM" id="SignalP"/>
    </source>
</evidence>
<dbReference type="InterPro" id="IPR036505">
    <property type="entry name" value="Amidase/PGRP_sf"/>
</dbReference>
<dbReference type="RefSeq" id="WP_266605265.1">
    <property type="nucleotide sequence ID" value="NZ_JAPHNL010000326.1"/>
</dbReference>
<sequence>MRGFLASSIGVTCAAALALPIALTAPTPSHAAAPIPAQESLPGSTQSLRLAPLPADRAAGTPQEEGVTRRDVHPFSLVGVVWDDPRAQLDGRVQVRTRATGTTTWSAWQDLQAHNDDAPDPDSPEGEGAGVRGSTAPLWVGDSDGVEVRVKAAPPNAAPESPETKPATQAPPHPGAASTRASTASSTASSTVSSDGGVLPQGLRLELVDPGQEPTTTTQGAPADDPADASRSGTLTPETAQASAANAGLAPLGADVIPALTKKQTEDALTASAPAGTAGAAAAPEARPYIGARPRIITRKGWGADEKLRERKFAYTRTVKAAFIHHTATGNNYRCSQAPSVIRGIYRYHVKSLHWRDIGYNFLIDKCGRIYEGRAGGVAKPVRGAHTMGFNTDSMGVAVLGTFGRTKPSAASVNAVARLTAWKLGLFRANPRGVTHLKSGGGNLFRKGKNVRLDVISGHRDGYATECPGDRLYKRLGSARRTAAHLQGRP</sequence>
<dbReference type="CDD" id="cd06583">
    <property type="entry name" value="PGRP"/>
    <property type="match status" value="1"/>
</dbReference>
<feature type="domain" description="Peptidoglycan recognition protein family" evidence="5">
    <location>
        <begin position="294"/>
        <end position="442"/>
    </location>
</feature>
<comment type="similarity">
    <text evidence="1">Belongs to the N-acetylmuramoyl-L-alanine amidase 2 family.</text>
</comment>
<comment type="caution">
    <text evidence="6">The sequence shown here is derived from an EMBL/GenBank/DDBJ whole genome shotgun (WGS) entry which is preliminary data.</text>
</comment>
<evidence type="ECO:0000259" key="4">
    <source>
        <dbReference type="SMART" id="SM00644"/>
    </source>
</evidence>
<evidence type="ECO:0000313" key="7">
    <source>
        <dbReference type="Proteomes" id="UP001163064"/>
    </source>
</evidence>
<reference evidence="6" key="1">
    <citation type="submission" date="2022-10" db="EMBL/GenBank/DDBJ databases">
        <title>Streptomyces beihaiensis sp. nov., a chitin degrading actinobacterium, isolated from shrimp pond soil.</title>
        <authorList>
            <person name="Xie J."/>
            <person name="Shen N."/>
        </authorList>
    </citation>
    <scope>NUCLEOTIDE SEQUENCE</scope>
    <source>
        <strain evidence="6">GXMU-J5</strain>
    </source>
</reference>
<feature type="compositionally biased region" description="Low complexity" evidence="2">
    <location>
        <begin position="176"/>
        <end position="194"/>
    </location>
</feature>
<evidence type="ECO:0000256" key="1">
    <source>
        <dbReference type="ARBA" id="ARBA00007553"/>
    </source>
</evidence>
<feature type="region of interest" description="Disordered" evidence="2">
    <location>
        <begin position="28"/>
        <end position="47"/>
    </location>
</feature>
<feature type="domain" description="N-acetylmuramoyl-L-alanine amidase" evidence="4">
    <location>
        <begin position="308"/>
        <end position="469"/>
    </location>
</feature>
<dbReference type="InterPro" id="IPR006619">
    <property type="entry name" value="PGRP_domain_met/bac"/>
</dbReference>
<evidence type="ECO:0000313" key="6">
    <source>
        <dbReference type="EMBL" id="MCX3063923.1"/>
    </source>
</evidence>
<dbReference type="EMBL" id="JAPHNL010000326">
    <property type="protein sequence ID" value="MCX3063923.1"/>
    <property type="molecule type" value="Genomic_DNA"/>
</dbReference>
<dbReference type="SMART" id="SM00644">
    <property type="entry name" value="Ami_2"/>
    <property type="match status" value="1"/>
</dbReference>
<dbReference type="SUPFAM" id="SSF55846">
    <property type="entry name" value="N-acetylmuramoyl-L-alanine amidase-like"/>
    <property type="match status" value="1"/>
</dbReference>
<proteinExistence type="inferred from homology"/>
<accession>A0ABT3U3L0</accession>